<feature type="chain" id="PRO_5022986229" evidence="1">
    <location>
        <begin position="32"/>
        <end position="710"/>
    </location>
</feature>
<accession>A0A5B1L870</accession>
<dbReference type="RefSeq" id="WP_149729435.1">
    <property type="nucleotide sequence ID" value="NZ_VUJV01000006.1"/>
</dbReference>
<gene>
    <name evidence="2" type="ORF">F0U44_16340</name>
</gene>
<evidence type="ECO:0000313" key="2">
    <source>
        <dbReference type="EMBL" id="KAA1416765.1"/>
    </source>
</evidence>
<organism evidence="2 3">
    <name type="scientific">Nocardioides humilatus</name>
    <dbReference type="NCBI Taxonomy" id="2607660"/>
    <lineage>
        <taxon>Bacteria</taxon>
        <taxon>Bacillati</taxon>
        <taxon>Actinomycetota</taxon>
        <taxon>Actinomycetes</taxon>
        <taxon>Propionibacteriales</taxon>
        <taxon>Nocardioidaceae</taxon>
        <taxon>Nocardioides</taxon>
    </lineage>
</organism>
<evidence type="ECO:0000313" key="3">
    <source>
        <dbReference type="Proteomes" id="UP000325003"/>
    </source>
</evidence>
<sequence length="710" mass="71399">MFRRLLRFVLGSVLAASSTLAVVALAPPAHASPTTFEFTGLGDGTSWNDQMNWSPQGIPHSLDSIVIRQQPGGPVNVTGAVPTTLAGITVEAGGSIDGQPLNAATVHWTGGTIYNEITALNLLQVDGPNLKKLESKDTSDPHAGKLIIEDQALISDGELRTIKGTIVNNGTLASVGGPSSSVLVNGNFGSSAKGTFVNDGTVTASSGTTIQLRNFNLEVAGLLGGGPPGFNGGTVQVSGTALHLTTTAAIDDHVVIDDATVTMAEGNVSLRSGSTLTVAGSASTTLAGAPRFTGTGTLQWLAGTVTGKGSLASGVTMSVEGVGPHKIDAPAVSPFTVEPGAVVVQRGGPVSLGIHTTVTNQGRWRVRDASSTITGLSCCVPGSTAIFDNVGTVEVQAGKTLTLGSPGIDFRQRTAGGIIADGAAGGRVVMLGGDSELMGGHVTGVELVLGGNSAVELSGTINIDAGAAVRQTDSTDVTGTATFGGAGTYRWSDGTITGDLIFGSSLTLKIDDPDAPGANKALLPDATTGGSLDVRGPSTIATTLPILVSSTSSKLSTIVNKGTMKWTTGTIDSTGVAGTFTNVGTLQVAPGAEAPATERLDASFVNKGTVELTKRGQLTITGAFTQTQAGTTRLSVAGKTATTRDRLAVGGALKLDGTLALRRKGTQPISGYTLIAGASRSGKFDKVTGLGGFPAGYHVGYSATGVKLLA</sequence>
<keyword evidence="1" id="KW-0732">Signal</keyword>
<evidence type="ECO:0000256" key="1">
    <source>
        <dbReference type="SAM" id="SignalP"/>
    </source>
</evidence>
<reference evidence="2 3" key="1">
    <citation type="submission" date="2019-09" db="EMBL/GenBank/DDBJ databases">
        <title>Nocardioides panacisoli sp. nov., isolated from the soil of a ginseng field.</title>
        <authorList>
            <person name="Cho C."/>
        </authorList>
    </citation>
    <scope>NUCLEOTIDE SEQUENCE [LARGE SCALE GENOMIC DNA]</scope>
    <source>
        <strain evidence="2 3">BN130099</strain>
    </source>
</reference>
<proteinExistence type="predicted"/>
<keyword evidence="3" id="KW-1185">Reference proteome</keyword>
<protein>
    <submittedName>
        <fullName evidence="2">Uncharacterized protein</fullName>
    </submittedName>
</protein>
<dbReference type="Proteomes" id="UP000325003">
    <property type="component" value="Unassembled WGS sequence"/>
</dbReference>
<reference evidence="2 3" key="2">
    <citation type="submission" date="2019-09" db="EMBL/GenBank/DDBJ databases">
        <authorList>
            <person name="Jin C."/>
        </authorList>
    </citation>
    <scope>NUCLEOTIDE SEQUENCE [LARGE SCALE GENOMIC DNA]</scope>
    <source>
        <strain evidence="2 3">BN130099</strain>
    </source>
</reference>
<name>A0A5B1L870_9ACTN</name>
<dbReference type="AlphaFoldDB" id="A0A5B1L870"/>
<dbReference type="EMBL" id="VUJV01000006">
    <property type="protein sequence ID" value="KAA1416765.1"/>
    <property type="molecule type" value="Genomic_DNA"/>
</dbReference>
<comment type="caution">
    <text evidence="2">The sequence shown here is derived from an EMBL/GenBank/DDBJ whole genome shotgun (WGS) entry which is preliminary data.</text>
</comment>
<feature type="signal peptide" evidence="1">
    <location>
        <begin position="1"/>
        <end position="31"/>
    </location>
</feature>